<evidence type="ECO:0000313" key="8">
    <source>
        <dbReference type="EMBL" id="CAF0932673.1"/>
    </source>
</evidence>
<keyword evidence="7" id="KW-0333">Golgi apparatus</keyword>
<proteinExistence type="inferred from homology"/>
<dbReference type="InterPro" id="IPR008428">
    <property type="entry name" value="Chond_GalNAc"/>
</dbReference>
<dbReference type="AlphaFoldDB" id="A0A814BS67"/>
<comment type="similarity">
    <text evidence="7">Belongs to the chondroitin N-acetylgalactosaminyltransferase family.</text>
</comment>
<dbReference type="GO" id="GO:0008376">
    <property type="term" value="F:acetylgalactosaminyltransferase activity"/>
    <property type="evidence" value="ECO:0007669"/>
    <property type="project" value="InterPro"/>
</dbReference>
<name>A0A814BS67_9BILA</name>
<dbReference type="PANTHER" id="PTHR23033">
    <property type="entry name" value="BETA1,3-GALACTOSYLTRANSFERASE"/>
    <property type="match status" value="1"/>
</dbReference>
<dbReference type="EC" id="2.4.1.-" evidence="7"/>
<comment type="similarity">
    <text evidence="2">Belongs to the glycosyltransferase 31 family. Beta3-Gal-T subfamily.</text>
</comment>
<dbReference type="OrthoDB" id="9985088at2759"/>
<evidence type="ECO:0000313" key="10">
    <source>
        <dbReference type="Proteomes" id="UP000663882"/>
    </source>
</evidence>
<evidence type="ECO:0000313" key="9">
    <source>
        <dbReference type="EMBL" id="CAF3693358.1"/>
    </source>
</evidence>
<evidence type="ECO:0000256" key="6">
    <source>
        <dbReference type="ARBA" id="ARBA00023136"/>
    </source>
</evidence>
<reference evidence="8" key="1">
    <citation type="submission" date="2021-02" db="EMBL/GenBank/DDBJ databases">
        <authorList>
            <person name="Nowell W R."/>
        </authorList>
    </citation>
    <scope>NUCLEOTIDE SEQUENCE</scope>
</reference>
<dbReference type="InterPro" id="IPR026050">
    <property type="entry name" value="C1GALT1/C1GALT1_chp1"/>
</dbReference>
<accession>A0A814BS67</accession>
<evidence type="ECO:0000256" key="2">
    <source>
        <dbReference type="ARBA" id="ARBA00006462"/>
    </source>
</evidence>
<evidence type="ECO:0000256" key="4">
    <source>
        <dbReference type="ARBA" id="ARBA00022968"/>
    </source>
</evidence>
<organism evidence="8 10">
    <name type="scientific">Rotaria sordida</name>
    <dbReference type="NCBI Taxonomy" id="392033"/>
    <lineage>
        <taxon>Eukaryota</taxon>
        <taxon>Metazoa</taxon>
        <taxon>Spiralia</taxon>
        <taxon>Gnathifera</taxon>
        <taxon>Rotifera</taxon>
        <taxon>Eurotatoria</taxon>
        <taxon>Bdelloidea</taxon>
        <taxon>Philodinida</taxon>
        <taxon>Philodinidae</taxon>
        <taxon>Rotaria</taxon>
    </lineage>
</organism>
<dbReference type="GO" id="GO:0032580">
    <property type="term" value="C:Golgi cisterna membrane"/>
    <property type="evidence" value="ECO:0007669"/>
    <property type="project" value="UniProtKB-SubCell"/>
</dbReference>
<evidence type="ECO:0000256" key="5">
    <source>
        <dbReference type="ARBA" id="ARBA00022989"/>
    </source>
</evidence>
<dbReference type="Proteomes" id="UP000663823">
    <property type="component" value="Unassembled WGS sequence"/>
</dbReference>
<evidence type="ECO:0000256" key="3">
    <source>
        <dbReference type="ARBA" id="ARBA00022692"/>
    </source>
</evidence>
<dbReference type="Proteomes" id="UP000663882">
    <property type="component" value="Unassembled WGS sequence"/>
</dbReference>
<protein>
    <recommendedName>
        <fullName evidence="7">Hexosyltransferase</fullName>
        <ecNumber evidence="7">2.4.1.-</ecNumber>
    </recommendedName>
</protein>
<keyword evidence="5" id="KW-1133">Transmembrane helix</keyword>
<evidence type="ECO:0000256" key="7">
    <source>
        <dbReference type="RuleBase" id="RU364016"/>
    </source>
</evidence>
<keyword evidence="7" id="KW-0808">Transferase</keyword>
<keyword evidence="6" id="KW-0472">Membrane</keyword>
<dbReference type="EMBL" id="CAJNOO010000400">
    <property type="protein sequence ID" value="CAF0932673.1"/>
    <property type="molecule type" value="Genomic_DNA"/>
</dbReference>
<gene>
    <name evidence="9" type="ORF">OTI717_LOCUS12034</name>
    <name evidence="8" type="ORF">RFH988_LOCUS10624</name>
</gene>
<dbReference type="EMBL" id="CAJOAX010001183">
    <property type="protein sequence ID" value="CAF3693358.1"/>
    <property type="molecule type" value="Genomic_DNA"/>
</dbReference>
<dbReference type="Gene3D" id="3.90.550.50">
    <property type="match status" value="1"/>
</dbReference>
<evidence type="ECO:0000256" key="1">
    <source>
        <dbReference type="ARBA" id="ARBA00004606"/>
    </source>
</evidence>
<keyword evidence="3" id="KW-0812">Transmembrane</keyword>
<keyword evidence="4 7" id="KW-0735">Signal-anchor</keyword>
<comment type="subcellular location">
    <subcellularLocation>
        <location evidence="7">Golgi apparatus</location>
        <location evidence="7">Golgi stack membrane</location>
        <topology evidence="7">Single-pass type II membrane protein</topology>
    </subcellularLocation>
    <subcellularLocation>
        <location evidence="1">Membrane</location>
        <topology evidence="1">Single-pass type II membrane protein</topology>
    </subcellularLocation>
</comment>
<sequence length="542" mass="62771">MKSAKNRSRIVLGILTDQQLMNTLVNASRQTWIPSFPYDLFYFVGRRHEHSLQFSRKLNVVELPTDDTEYPPVNKTFLMWTYFYMQHLSRYDYFMAIDADTYVNVENLQIMLNEIKCQDCYVGYPAKGEPYEQKQLGLRAPYCLGMGYVIARNTLGQFAPHIEICRRSTVANHSDTELGRCIYRFASGLSCTKTPISLERVMYTTNNQGTIIPFTHDSRGRLLIEFPKAPPTRFFKAALVHPLKTSHAFYQFHRQVKLQLRPILPPAFLNGSCVANPVIQNEIYPQNRAVLECRLRIPKQSVYNLSSLSAFVITLQGYEQRVQRTINKFEKHDIHLQPFYGVSNVSIPNTTNITKGEWNLRLTMIRLIETVIKANLQQVLIVEDDAIPHRGFNHLFKALIHDHRCRECVSGGILMLGSTTWSAGWKTLDRYNTVETGMCRNICTDTYGSFAILFHHATFQPILAWLKAKIMPQPYDFVFAHLVRLGYPVRLALPNLVISDIRHESLIRPRPNNTSFHNLTLRAKIHRWEIENYMISSLDKIY</sequence>
<comment type="caution">
    <text evidence="8">The sequence shown here is derived from an EMBL/GenBank/DDBJ whole genome shotgun (WGS) entry which is preliminary data.</text>
</comment>
<dbReference type="Pfam" id="PF05679">
    <property type="entry name" value="CHGN"/>
    <property type="match status" value="1"/>
</dbReference>